<dbReference type="PANTHER" id="PTHR33048">
    <property type="entry name" value="PTH11-LIKE INTEGRAL MEMBRANE PROTEIN (AFU_ORTHOLOGUE AFUA_5G11245)"/>
    <property type="match status" value="1"/>
</dbReference>
<dbReference type="Pfam" id="PF20684">
    <property type="entry name" value="Fung_rhodopsin"/>
    <property type="match status" value="1"/>
</dbReference>
<dbReference type="OrthoDB" id="408702at2759"/>
<dbReference type="EMBL" id="KZ613476">
    <property type="protein sequence ID" value="PMD22770.1"/>
    <property type="molecule type" value="Genomic_DNA"/>
</dbReference>
<dbReference type="AlphaFoldDB" id="A0A2J6Q910"/>
<feature type="transmembrane region" description="Helical" evidence="16">
    <location>
        <begin position="212"/>
        <end position="234"/>
    </location>
</feature>
<proteinExistence type="inferred from homology"/>
<comment type="caution">
    <text evidence="14">Lacks conserved residue(s) required for the propagation of feature annotation.</text>
</comment>
<dbReference type="PROSITE" id="PS52012">
    <property type="entry name" value="CFEM"/>
    <property type="match status" value="1"/>
</dbReference>
<feature type="chain" id="PRO_5014324543" description="CFEM domain-containing protein" evidence="17">
    <location>
        <begin position="20"/>
        <end position="500"/>
    </location>
</feature>
<evidence type="ECO:0000256" key="3">
    <source>
        <dbReference type="ARBA" id="ARBA00004613"/>
    </source>
</evidence>
<keyword evidence="20" id="KW-1185">Reference proteome</keyword>
<feature type="compositionally biased region" description="Basic and acidic residues" evidence="15">
    <location>
        <begin position="477"/>
        <end position="487"/>
    </location>
</feature>
<keyword evidence="5" id="KW-0964">Secreted</keyword>
<dbReference type="GO" id="GO:0098552">
    <property type="term" value="C:side of membrane"/>
    <property type="evidence" value="ECO:0007669"/>
    <property type="project" value="UniProtKB-KW"/>
</dbReference>
<gene>
    <name evidence="19" type="ORF">NA56DRAFT_701851</name>
</gene>
<feature type="disulfide bond" evidence="14">
    <location>
        <begin position="58"/>
        <end position="91"/>
    </location>
</feature>
<feature type="region of interest" description="Disordered" evidence="15">
    <location>
        <begin position="450"/>
        <end position="500"/>
    </location>
</feature>
<keyword evidence="10 16" id="KW-0472">Membrane</keyword>
<keyword evidence="9 16" id="KW-1133">Transmembrane helix</keyword>
<feature type="signal peptide" evidence="17">
    <location>
        <begin position="1"/>
        <end position="19"/>
    </location>
</feature>
<dbReference type="Pfam" id="PF05730">
    <property type="entry name" value="CFEM"/>
    <property type="match status" value="1"/>
</dbReference>
<accession>A0A2J6Q910</accession>
<evidence type="ECO:0000256" key="8">
    <source>
        <dbReference type="ARBA" id="ARBA00022729"/>
    </source>
</evidence>
<keyword evidence="7 16" id="KW-0812">Transmembrane</keyword>
<feature type="disulfide bond" evidence="14">
    <location>
        <begin position="39"/>
        <end position="70"/>
    </location>
</feature>
<feature type="transmembrane region" description="Helical" evidence="16">
    <location>
        <begin position="254"/>
        <end position="275"/>
    </location>
</feature>
<evidence type="ECO:0000256" key="12">
    <source>
        <dbReference type="ARBA" id="ARBA00023288"/>
    </source>
</evidence>
<evidence type="ECO:0000256" key="4">
    <source>
        <dbReference type="ARBA" id="ARBA00010031"/>
    </source>
</evidence>
<organism evidence="19 20">
    <name type="scientific">Hyaloscypha hepaticicola</name>
    <dbReference type="NCBI Taxonomy" id="2082293"/>
    <lineage>
        <taxon>Eukaryota</taxon>
        <taxon>Fungi</taxon>
        <taxon>Dikarya</taxon>
        <taxon>Ascomycota</taxon>
        <taxon>Pezizomycotina</taxon>
        <taxon>Leotiomycetes</taxon>
        <taxon>Helotiales</taxon>
        <taxon>Hyaloscyphaceae</taxon>
        <taxon>Hyaloscypha</taxon>
    </lineage>
</organism>
<evidence type="ECO:0000256" key="16">
    <source>
        <dbReference type="SAM" id="Phobius"/>
    </source>
</evidence>
<feature type="disulfide bond" evidence="14">
    <location>
        <begin position="49"/>
        <end position="56"/>
    </location>
</feature>
<feature type="transmembrane region" description="Helical" evidence="16">
    <location>
        <begin position="291"/>
        <end position="311"/>
    </location>
</feature>
<evidence type="ECO:0000256" key="5">
    <source>
        <dbReference type="ARBA" id="ARBA00022525"/>
    </source>
</evidence>
<feature type="compositionally biased region" description="Polar residues" evidence="15">
    <location>
        <begin position="461"/>
        <end position="471"/>
    </location>
</feature>
<evidence type="ECO:0000256" key="11">
    <source>
        <dbReference type="ARBA" id="ARBA00023157"/>
    </source>
</evidence>
<evidence type="ECO:0000313" key="19">
    <source>
        <dbReference type="EMBL" id="PMD22770.1"/>
    </source>
</evidence>
<dbReference type="InterPro" id="IPR049326">
    <property type="entry name" value="Rhodopsin_dom_fungi"/>
</dbReference>
<evidence type="ECO:0000256" key="15">
    <source>
        <dbReference type="SAM" id="MobiDB-lite"/>
    </source>
</evidence>
<comment type="similarity">
    <text evidence="4">Belongs to the RBT5 family.</text>
</comment>
<keyword evidence="8 17" id="KW-0732">Signal</keyword>
<evidence type="ECO:0000256" key="9">
    <source>
        <dbReference type="ARBA" id="ARBA00022989"/>
    </source>
</evidence>
<sequence length="500" mass="55434">MNLSSSLVIFWLAATAVIAQNGSFVAQEISQISPCGIECLELTIPTVGCSFENTTCQCASTQLVKATTACMLANCTLAETLSLNKIQAVICQRPHESKNGMIKTMTIITTIITNTAALLRFTTRISLHQTLGLDDLFMAGAIVTEALFTYFGVQLEKAGFGNHVWDIDIKSISQLFYWFYICEMLYVMTIGLIKVSLLFFYLRVFPKKSFRIACWITMAFCASSTIAFTLVTIFQCHPIIYIWRKDLRGKCVNYNSVAWVNAVINILQDLIIILLPMNELRHLQLNGRKKIGMYAMFGVGSFVCITSMIRLNSLKTFGLTADPTWDNISTTFWSTLETSTAIVCACMPAIRAGIIRFCRNILGLPVHGDSTSPNQPSKLLDDESIPARIVEGKHSTSNSISLLPTSIGTKAQQFSKAATYEISRVGIDDSDTKHDVGSIRHIVSVTDYLRHTERDKPLPSLPTSDRSQSPKPSAEGTEMKEVEDSTENKSSTHHHSKVFV</sequence>
<keyword evidence="11 14" id="KW-1015">Disulfide bond</keyword>
<evidence type="ECO:0000256" key="10">
    <source>
        <dbReference type="ARBA" id="ARBA00023136"/>
    </source>
</evidence>
<keyword evidence="6" id="KW-0336">GPI-anchor</keyword>
<evidence type="ECO:0000259" key="18">
    <source>
        <dbReference type="PROSITE" id="PS52012"/>
    </source>
</evidence>
<feature type="compositionally biased region" description="Basic residues" evidence="15">
    <location>
        <begin position="491"/>
        <end position="500"/>
    </location>
</feature>
<comment type="subcellular location">
    <subcellularLocation>
        <location evidence="2">Membrane</location>
        <topology evidence="2">Lipid-anchor</topology>
        <topology evidence="2">GPI-anchor</topology>
    </subcellularLocation>
    <subcellularLocation>
        <location evidence="1">Membrane</location>
        <topology evidence="1">Multi-pass membrane protein</topology>
    </subcellularLocation>
    <subcellularLocation>
        <location evidence="3">Secreted</location>
    </subcellularLocation>
</comment>
<protein>
    <recommendedName>
        <fullName evidence="18">CFEM domain-containing protein</fullName>
    </recommendedName>
</protein>
<dbReference type="Proteomes" id="UP000235672">
    <property type="component" value="Unassembled WGS sequence"/>
</dbReference>
<evidence type="ECO:0000256" key="6">
    <source>
        <dbReference type="ARBA" id="ARBA00022622"/>
    </source>
</evidence>
<dbReference type="STRING" id="1745343.A0A2J6Q910"/>
<feature type="disulfide bond" evidence="14">
    <location>
        <begin position="35"/>
        <end position="75"/>
    </location>
</feature>
<evidence type="ECO:0000256" key="13">
    <source>
        <dbReference type="ARBA" id="ARBA00038359"/>
    </source>
</evidence>
<dbReference type="InterPro" id="IPR052337">
    <property type="entry name" value="SAT4-like"/>
</dbReference>
<reference evidence="19 20" key="1">
    <citation type="submission" date="2016-05" db="EMBL/GenBank/DDBJ databases">
        <title>A degradative enzymes factory behind the ericoid mycorrhizal symbiosis.</title>
        <authorList>
            <consortium name="DOE Joint Genome Institute"/>
            <person name="Martino E."/>
            <person name="Morin E."/>
            <person name="Grelet G."/>
            <person name="Kuo A."/>
            <person name="Kohler A."/>
            <person name="Daghino S."/>
            <person name="Barry K."/>
            <person name="Choi C."/>
            <person name="Cichocki N."/>
            <person name="Clum A."/>
            <person name="Copeland A."/>
            <person name="Hainaut M."/>
            <person name="Haridas S."/>
            <person name="Labutti K."/>
            <person name="Lindquist E."/>
            <person name="Lipzen A."/>
            <person name="Khouja H.-R."/>
            <person name="Murat C."/>
            <person name="Ohm R."/>
            <person name="Olson A."/>
            <person name="Spatafora J."/>
            <person name="Veneault-Fourrey C."/>
            <person name="Henrissat B."/>
            <person name="Grigoriev I."/>
            <person name="Martin F."/>
            <person name="Perotto S."/>
        </authorList>
    </citation>
    <scope>NUCLEOTIDE SEQUENCE [LARGE SCALE GENOMIC DNA]</scope>
    <source>
        <strain evidence="19 20">UAMH 7357</strain>
    </source>
</reference>
<evidence type="ECO:0000313" key="20">
    <source>
        <dbReference type="Proteomes" id="UP000235672"/>
    </source>
</evidence>
<evidence type="ECO:0000256" key="1">
    <source>
        <dbReference type="ARBA" id="ARBA00004141"/>
    </source>
</evidence>
<comment type="similarity">
    <text evidence="13">Belongs to the SAT4 family.</text>
</comment>
<dbReference type="InterPro" id="IPR008427">
    <property type="entry name" value="Extracellular_membr_CFEM_dom"/>
</dbReference>
<dbReference type="GO" id="GO:0005576">
    <property type="term" value="C:extracellular region"/>
    <property type="evidence" value="ECO:0007669"/>
    <property type="project" value="UniProtKB-SubCell"/>
</dbReference>
<keyword evidence="6" id="KW-0325">Glycoprotein</keyword>
<evidence type="ECO:0000256" key="2">
    <source>
        <dbReference type="ARBA" id="ARBA00004589"/>
    </source>
</evidence>
<feature type="domain" description="CFEM" evidence="18">
    <location>
        <begin position="7"/>
        <end position="118"/>
    </location>
</feature>
<evidence type="ECO:0000256" key="14">
    <source>
        <dbReference type="PROSITE-ProRule" id="PRU01356"/>
    </source>
</evidence>
<name>A0A2J6Q910_9HELO</name>
<evidence type="ECO:0000256" key="17">
    <source>
        <dbReference type="SAM" id="SignalP"/>
    </source>
</evidence>
<dbReference type="PANTHER" id="PTHR33048:SF160">
    <property type="entry name" value="SAT4 FAMILY MEMBRANE PROTEIN"/>
    <property type="match status" value="1"/>
</dbReference>
<keyword evidence="12" id="KW-0449">Lipoprotein</keyword>
<evidence type="ECO:0000256" key="7">
    <source>
        <dbReference type="ARBA" id="ARBA00022692"/>
    </source>
</evidence>
<feature type="transmembrane region" description="Helical" evidence="16">
    <location>
        <begin position="177"/>
        <end position="200"/>
    </location>
</feature>